<feature type="compositionally biased region" description="Acidic residues" evidence="1">
    <location>
        <begin position="1162"/>
        <end position="1171"/>
    </location>
</feature>
<dbReference type="EMBL" id="JBGBPQ010000004">
    <property type="protein sequence ID" value="KAL1524840.1"/>
    <property type="molecule type" value="Genomic_DNA"/>
</dbReference>
<dbReference type="Gene3D" id="1.25.10.10">
    <property type="entry name" value="Leucine-rich Repeat Variant"/>
    <property type="match status" value="4"/>
</dbReference>
<dbReference type="Proteomes" id="UP001515480">
    <property type="component" value="Unassembled WGS sequence"/>
</dbReference>
<dbReference type="PANTHER" id="PTHR19316:SF18">
    <property type="entry name" value="HSP70-BINDING PROTEIN 1"/>
    <property type="match status" value="1"/>
</dbReference>
<feature type="compositionally biased region" description="Basic residues" evidence="1">
    <location>
        <begin position="1228"/>
        <end position="1238"/>
    </location>
</feature>
<dbReference type="PANTHER" id="PTHR19316">
    <property type="entry name" value="PROTEIN FOLDING REGULATOR"/>
    <property type="match status" value="1"/>
</dbReference>
<feature type="compositionally biased region" description="Basic and acidic residues" evidence="1">
    <location>
        <begin position="1048"/>
        <end position="1081"/>
    </location>
</feature>
<dbReference type="GO" id="GO:0000774">
    <property type="term" value="F:adenyl-nucleotide exchange factor activity"/>
    <property type="evidence" value="ECO:0007669"/>
    <property type="project" value="TreeGrafter"/>
</dbReference>
<proteinExistence type="predicted"/>
<feature type="compositionally biased region" description="Acidic residues" evidence="1">
    <location>
        <begin position="1133"/>
        <end position="1144"/>
    </location>
</feature>
<dbReference type="AlphaFoldDB" id="A0AB34JT72"/>
<feature type="region of interest" description="Disordered" evidence="1">
    <location>
        <begin position="1048"/>
        <end position="1247"/>
    </location>
</feature>
<feature type="compositionally biased region" description="Basic residues" evidence="1">
    <location>
        <begin position="1085"/>
        <end position="1094"/>
    </location>
</feature>
<feature type="compositionally biased region" description="Basic and acidic residues" evidence="1">
    <location>
        <begin position="1175"/>
        <end position="1184"/>
    </location>
</feature>
<evidence type="ECO:0008006" key="4">
    <source>
        <dbReference type="Google" id="ProtNLM"/>
    </source>
</evidence>
<comment type="caution">
    <text evidence="2">The sequence shown here is derived from an EMBL/GenBank/DDBJ whole genome shotgun (WGS) entry which is preliminary data.</text>
</comment>
<feature type="compositionally biased region" description="Basic and acidic residues" evidence="1">
    <location>
        <begin position="1198"/>
        <end position="1227"/>
    </location>
</feature>
<name>A0AB34JT72_PRYPA</name>
<dbReference type="InterPro" id="IPR000225">
    <property type="entry name" value="Armadillo"/>
</dbReference>
<protein>
    <recommendedName>
        <fullName evidence="4">RING-type E3 ubiquitin transferase</fullName>
    </recommendedName>
</protein>
<organism evidence="2 3">
    <name type="scientific">Prymnesium parvum</name>
    <name type="common">Toxic golden alga</name>
    <dbReference type="NCBI Taxonomy" id="97485"/>
    <lineage>
        <taxon>Eukaryota</taxon>
        <taxon>Haptista</taxon>
        <taxon>Haptophyta</taxon>
        <taxon>Prymnesiophyceae</taxon>
        <taxon>Prymnesiales</taxon>
        <taxon>Prymnesiaceae</taxon>
        <taxon>Prymnesium</taxon>
    </lineage>
</organism>
<feature type="region of interest" description="Disordered" evidence="1">
    <location>
        <begin position="304"/>
        <end position="336"/>
    </location>
</feature>
<dbReference type="InterPro" id="IPR011989">
    <property type="entry name" value="ARM-like"/>
</dbReference>
<keyword evidence="3" id="KW-1185">Reference proteome</keyword>
<gene>
    <name evidence="2" type="ORF">AB1Y20_019720</name>
</gene>
<evidence type="ECO:0000313" key="3">
    <source>
        <dbReference type="Proteomes" id="UP001515480"/>
    </source>
</evidence>
<feature type="compositionally biased region" description="Basic and acidic residues" evidence="1">
    <location>
        <begin position="1122"/>
        <end position="1132"/>
    </location>
</feature>
<dbReference type="GO" id="GO:0005783">
    <property type="term" value="C:endoplasmic reticulum"/>
    <property type="evidence" value="ECO:0007669"/>
    <property type="project" value="TreeGrafter"/>
</dbReference>
<evidence type="ECO:0000313" key="2">
    <source>
        <dbReference type="EMBL" id="KAL1524840.1"/>
    </source>
</evidence>
<reference evidence="2 3" key="1">
    <citation type="journal article" date="2024" name="Science">
        <title>Giant polyketide synthase enzymes in the biosynthesis of giant marine polyether toxins.</title>
        <authorList>
            <person name="Fallon T.R."/>
            <person name="Shende V.V."/>
            <person name="Wierzbicki I.H."/>
            <person name="Pendleton A.L."/>
            <person name="Watervoot N.F."/>
            <person name="Auber R.P."/>
            <person name="Gonzalez D.J."/>
            <person name="Wisecaver J.H."/>
            <person name="Moore B.S."/>
        </authorList>
    </citation>
    <scope>NUCLEOTIDE SEQUENCE [LARGE SCALE GENOMIC DNA]</scope>
    <source>
        <strain evidence="2 3">12B1</strain>
    </source>
</reference>
<accession>A0AB34JT72</accession>
<dbReference type="InterPro" id="IPR050693">
    <property type="entry name" value="Hsp70_NEF-Inhibitors"/>
</dbReference>
<dbReference type="SUPFAM" id="SSF48371">
    <property type="entry name" value="ARM repeat"/>
    <property type="match status" value="3"/>
</dbReference>
<evidence type="ECO:0000256" key="1">
    <source>
        <dbReference type="SAM" id="MobiDB-lite"/>
    </source>
</evidence>
<dbReference type="InterPro" id="IPR016024">
    <property type="entry name" value="ARM-type_fold"/>
</dbReference>
<sequence>MEWLWRRASRFCFDSCRCLEEFREEARRTPHEGAWQGWLLPAGTRVALRGLGAAPPAGVPPHAGGAAAPHAGGAAALQGRRGLEGRVGVLRGYDAGSARYVCELEGSGALLVGRAEVVPLLAVELTAMRGRADLNGRRGVVCGADPRTGRYLVQLHEGVVAAQPRNLLLPLHARVIVGGLVSAPQWNGRLGEIVAFDPQAMRYTVAVSESKQLRVKLENRMESSEAEGSIVNEIFSLAWQIASADGEVDTPFWQWVRLLADACRTPDDWERLRATLLGISLDPRMDKAPIYHFRVGANPAAAHGLRGSARRRARRGAAGGGEGASRRGARRVARREQSRERRARLRELLDGEAEAEAGEWRALCAWLLEESGANEEEWREERRVLAEELVDAMRQFERAAKAWKPQKEAVGDAAVKAEVAAEGGGEATFDVLRAAAGGAAAGALVAAGEAEAAAAAASEPAAPKEESVEEKLRRVGAAKAGGELFALGELLLVYDEEVCVQAALAIGELCARDEQRQAELAALGALPRIAALLDQPFSERGRLDICAVLACLAANAAHHPSLLEQLVGSGGVPRVLALVGVGGALASPLTREGARLVRSLAGVEGARGALVEAGAVPRLLRLLLAATPAPVVDAAAAALAVLLRHEPLCRAQLLQAGGVRSLVALLARPSPSAAAVSAAACVGYLCAADQTDAHTAAEARRAAAEAHAVEALLPLLDGCLGEHAMMLSAARNAATAIAALCRGSARTSTQLRALGGLQTLVAILRVPATPDASKLQLAAIDAIRSAASADLTSGLEVIQHGGVLPLAVLVKGGDKKLSAEASSLLELLSKRGDPTVSKLIAEAMAAADGLPNSVRQLRRGTEEAARAARRIDASLQSGGDAAIDELLQLGGVPLLVDLLRGGAHDAAAVAALGPLELLWHSRGAAQDEAREAGVFTRLVEMVRLEGELQSEEGPSVRSSAILALTALVRGNRINREKALEAGAEAALVCALDGGGESEEAALAVEGLRVLGLSNMAVQEDAVRATTTEAFLIAQRVDALAAVWGGDQRLDMNRGEPRGNARREERREERSEARSEAREEAAPRAARGKARKPHSARLSPFERMSRLAGKKVAREEEEAPPEPSEKERNGAHEGEEEMPLTEEEAEVKGEEEQATEAAVKGEEGEEGEEAEVNGDGGREDERLVDEPGGSDEEQPAVPIEKEERDPNAQAHDEESQASKSDRPSLHVKHESRRSRRHARAMAGPSSDT</sequence>
<dbReference type="SMART" id="SM00185">
    <property type="entry name" value="ARM"/>
    <property type="match status" value="9"/>
</dbReference>